<proteinExistence type="predicted"/>
<evidence type="ECO:0000313" key="1">
    <source>
        <dbReference type="Proteomes" id="UP000036681"/>
    </source>
</evidence>
<keyword evidence="1" id="KW-1185">Reference proteome</keyword>
<name>A0A0M3HK73_ASCLU</name>
<accession>A0A0M3HK73</accession>
<dbReference type="AlphaFoldDB" id="A0A0M3HK73"/>
<dbReference type="Proteomes" id="UP000036681">
    <property type="component" value="Unplaced"/>
</dbReference>
<evidence type="ECO:0000313" key="2">
    <source>
        <dbReference type="WBParaSite" id="ALUE_0000191801-mRNA-1"/>
    </source>
</evidence>
<sequence>MCCCSFVGQLLFGAVMLVALGLTLVSMFSPGNAITTILLCHLSTKDT</sequence>
<organism evidence="1 2">
    <name type="scientific">Ascaris lumbricoides</name>
    <name type="common">Giant roundworm</name>
    <dbReference type="NCBI Taxonomy" id="6252"/>
    <lineage>
        <taxon>Eukaryota</taxon>
        <taxon>Metazoa</taxon>
        <taxon>Ecdysozoa</taxon>
        <taxon>Nematoda</taxon>
        <taxon>Chromadorea</taxon>
        <taxon>Rhabditida</taxon>
        <taxon>Spirurina</taxon>
        <taxon>Ascaridomorpha</taxon>
        <taxon>Ascaridoidea</taxon>
        <taxon>Ascarididae</taxon>
        <taxon>Ascaris</taxon>
    </lineage>
</organism>
<protein>
    <submittedName>
        <fullName evidence="2">Inner membrane protein</fullName>
    </submittedName>
</protein>
<reference evidence="2" key="1">
    <citation type="submission" date="2017-02" db="UniProtKB">
        <authorList>
            <consortium name="WormBaseParasite"/>
        </authorList>
    </citation>
    <scope>IDENTIFICATION</scope>
</reference>
<dbReference type="WBParaSite" id="ALUE_0000191801-mRNA-1">
    <property type="protein sequence ID" value="ALUE_0000191801-mRNA-1"/>
    <property type="gene ID" value="ALUE_0000191801"/>
</dbReference>